<comment type="caution">
    <text evidence="1">The sequence shown here is derived from an EMBL/GenBank/DDBJ whole genome shotgun (WGS) entry which is preliminary data.</text>
</comment>
<dbReference type="PROSITE" id="PS51257">
    <property type="entry name" value="PROKAR_LIPOPROTEIN"/>
    <property type="match status" value="1"/>
</dbReference>
<dbReference type="RefSeq" id="WP_219293471.1">
    <property type="nucleotide sequence ID" value="NZ_RPHB01000010.1"/>
</dbReference>
<dbReference type="Proteomes" id="UP000727490">
    <property type="component" value="Unassembled WGS sequence"/>
</dbReference>
<keyword evidence="2" id="KW-1185">Reference proteome</keyword>
<protein>
    <recommendedName>
        <fullName evidence="3">Viral A-type inclusion protein</fullName>
    </recommendedName>
</protein>
<dbReference type="EMBL" id="RPHB01000010">
    <property type="protein sequence ID" value="MBW3469988.1"/>
    <property type="molecule type" value="Genomic_DNA"/>
</dbReference>
<evidence type="ECO:0000313" key="2">
    <source>
        <dbReference type="Proteomes" id="UP000727490"/>
    </source>
</evidence>
<gene>
    <name evidence="1" type="ORF">EGN73_19515</name>
</gene>
<name>A0A951J4S4_9BACT</name>
<dbReference type="AlphaFoldDB" id="A0A951J4S4"/>
<accession>A0A951J4S4</accession>
<reference evidence="1 2" key="1">
    <citation type="journal article" date="2020" name="Syst. Appl. Microbiol.">
        <title>Arthrospiribacter ruber gen. nov., sp. nov., a novel bacterium isolated from Arthrospira cultures.</title>
        <authorList>
            <person name="Waleron M."/>
            <person name="Misztak A."/>
            <person name="Waleron M.M."/>
            <person name="Furmaniak M."/>
            <person name="Mrozik A."/>
            <person name="Waleron K."/>
        </authorList>
    </citation>
    <scope>NUCLEOTIDE SEQUENCE [LARGE SCALE GENOMIC DNA]</scope>
    <source>
        <strain evidence="1 2">DPMB0001</strain>
    </source>
</reference>
<proteinExistence type="predicted"/>
<organism evidence="1 2">
    <name type="scientific">Arthrospiribacter ruber</name>
    <dbReference type="NCBI Taxonomy" id="2487934"/>
    <lineage>
        <taxon>Bacteria</taxon>
        <taxon>Pseudomonadati</taxon>
        <taxon>Bacteroidota</taxon>
        <taxon>Cytophagia</taxon>
        <taxon>Cytophagales</taxon>
        <taxon>Cyclobacteriaceae</taxon>
        <taxon>Arthrospiribacter</taxon>
    </lineage>
</organism>
<sequence>MKNIFISISCFICFTLILSSCRSQETSNEELRDEVIAIHDEVMPKMGDLKSLRKEILKISEALQEEDTVANSEKIRELSQLADRMDQAFDGMFVWMRQYKPSSEEMSDEEYRNYLLDQKDKVKKVNEDIKESMAEARNVLGKKD</sequence>
<evidence type="ECO:0000313" key="1">
    <source>
        <dbReference type="EMBL" id="MBW3469988.1"/>
    </source>
</evidence>
<evidence type="ECO:0008006" key="3">
    <source>
        <dbReference type="Google" id="ProtNLM"/>
    </source>
</evidence>